<reference evidence="2" key="1">
    <citation type="submission" date="2022-11" db="UniProtKB">
        <authorList>
            <consortium name="WormBaseParasite"/>
        </authorList>
    </citation>
    <scope>IDENTIFICATION</scope>
</reference>
<accession>A0A914KR98</accession>
<keyword evidence="1" id="KW-1185">Reference proteome</keyword>
<proteinExistence type="predicted"/>
<organism evidence="1 2">
    <name type="scientific">Meloidogyne incognita</name>
    <name type="common">Southern root-knot nematode worm</name>
    <name type="synonym">Oxyuris incognita</name>
    <dbReference type="NCBI Taxonomy" id="6306"/>
    <lineage>
        <taxon>Eukaryota</taxon>
        <taxon>Metazoa</taxon>
        <taxon>Ecdysozoa</taxon>
        <taxon>Nematoda</taxon>
        <taxon>Chromadorea</taxon>
        <taxon>Rhabditida</taxon>
        <taxon>Tylenchina</taxon>
        <taxon>Tylenchomorpha</taxon>
        <taxon>Tylenchoidea</taxon>
        <taxon>Meloidogynidae</taxon>
        <taxon>Meloidogyninae</taxon>
        <taxon>Meloidogyne</taxon>
        <taxon>Meloidogyne incognita group</taxon>
    </lineage>
</organism>
<protein>
    <submittedName>
        <fullName evidence="2">Uncharacterized protein</fullName>
    </submittedName>
</protein>
<dbReference type="WBParaSite" id="Minc3s00084g04024">
    <property type="protein sequence ID" value="Minc3s00084g04024"/>
    <property type="gene ID" value="Minc3s00084g04024"/>
</dbReference>
<dbReference type="Proteomes" id="UP000887563">
    <property type="component" value="Unplaced"/>
</dbReference>
<sequence>MSKYILLSTKFNVQKRKIRQREVNVQLVLHMSANDFQQKMHFAAFFSFPLPTIVFLG</sequence>
<evidence type="ECO:0000313" key="1">
    <source>
        <dbReference type="Proteomes" id="UP000887563"/>
    </source>
</evidence>
<dbReference type="AlphaFoldDB" id="A0A914KR98"/>
<evidence type="ECO:0000313" key="2">
    <source>
        <dbReference type="WBParaSite" id="Minc3s00084g04024"/>
    </source>
</evidence>
<name>A0A914KR98_MELIC</name>